<gene>
    <name evidence="3" type="ORF">DICPUDRAFT_99860</name>
</gene>
<feature type="region of interest" description="Disordered" evidence="1">
    <location>
        <begin position="186"/>
        <end position="259"/>
    </location>
</feature>
<dbReference type="VEuPathDB" id="AmoebaDB:DICPUDRAFT_99860"/>
<keyword evidence="4" id="KW-1185">Reference proteome</keyword>
<dbReference type="InParanoid" id="F1A373"/>
<feature type="compositionally biased region" description="Basic and acidic residues" evidence="1">
    <location>
        <begin position="300"/>
        <end position="348"/>
    </location>
</feature>
<dbReference type="Proteomes" id="UP000001064">
    <property type="component" value="Unassembled WGS sequence"/>
</dbReference>
<organism evidence="3 4">
    <name type="scientific">Dictyostelium purpureum</name>
    <name type="common">Slime mold</name>
    <dbReference type="NCBI Taxonomy" id="5786"/>
    <lineage>
        <taxon>Eukaryota</taxon>
        <taxon>Amoebozoa</taxon>
        <taxon>Evosea</taxon>
        <taxon>Eumycetozoa</taxon>
        <taxon>Dictyostelia</taxon>
        <taxon>Dictyosteliales</taxon>
        <taxon>Dictyosteliaceae</taxon>
        <taxon>Dictyostelium</taxon>
    </lineage>
</organism>
<proteinExistence type="predicted"/>
<keyword evidence="2" id="KW-0732">Signal</keyword>
<accession>F1A373</accession>
<evidence type="ECO:0000313" key="4">
    <source>
        <dbReference type="Proteomes" id="UP000001064"/>
    </source>
</evidence>
<dbReference type="GeneID" id="10505438"/>
<dbReference type="AlphaFoldDB" id="F1A373"/>
<dbReference type="RefSeq" id="XP_003294119.1">
    <property type="nucleotide sequence ID" value="XM_003294071.1"/>
</dbReference>
<evidence type="ECO:0000313" key="3">
    <source>
        <dbReference type="EMBL" id="EGC29355.1"/>
    </source>
</evidence>
<dbReference type="EMBL" id="GL871444">
    <property type="protein sequence ID" value="EGC29355.1"/>
    <property type="molecule type" value="Genomic_DNA"/>
</dbReference>
<feature type="region of interest" description="Disordered" evidence="1">
    <location>
        <begin position="276"/>
        <end position="360"/>
    </location>
</feature>
<feature type="chain" id="PRO_5003264061" evidence="2">
    <location>
        <begin position="23"/>
        <end position="394"/>
    </location>
</feature>
<evidence type="ECO:0000256" key="1">
    <source>
        <dbReference type="SAM" id="MobiDB-lite"/>
    </source>
</evidence>
<feature type="signal peptide" evidence="2">
    <location>
        <begin position="1"/>
        <end position="22"/>
    </location>
</feature>
<dbReference type="OMA" id="YRESQHR"/>
<sequence>MLLKNISLLITVFLIAISFTSGENVQRENKKFDVNSIVDQIKEYSNQYNLNQHQLISVINYACSYYPENCLLYNGRLPDAFMLYAKTLLKSKANELNQAIQESLNSNTNNDFFKISPESSQKLQKLFIQFSLLSGPTTADGVTGNGQGAMDIQNIQNNANAQLAAAQQLIQKAKLEAEAKEAAKKEAEKKEAERKLKHDEKLKKKEKEAAELKEKQEREKKEKEAAELKAKKEQEQKEKEAAELKAKQEQEQKARDSLKNKIEEELRAKLAAETAEKARLAAEVEKAKQAAEKAQQAAEAAEKAKQAAEAEKAKQAAEAEKAKQAAEAEKAKQAEAEKAKQAEADKAKQSNNMPTDKPDYLGQFLDFLDIVTQSKNTNDKNIQFKQNTSPAIKS</sequence>
<feature type="compositionally biased region" description="Basic and acidic residues" evidence="1">
    <location>
        <begin position="276"/>
        <end position="291"/>
    </location>
</feature>
<dbReference type="eggNOG" id="ENOG502RSTZ">
    <property type="taxonomic scope" value="Eukaryota"/>
</dbReference>
<protein>
    <submittedName>
        <fullName evidence="3">Expressed protein</fullName>
    </submittedName>
</protein>
<name>F1A373_DICPU</name>
<evidence type="ECO:0000256" key="2">
    <source>
        <dbReference type="SAM" id="SignalP"/>
    </source>
</evidence>
<reference evidence="4" key="1">
    <citation type="journal article" date="2011" name="Genome Biol.">
        <title>Comparative genomics of the social amoebae Dictyostelium discoideum and Dictyostelium purpureum.</title>
        <authorList>
            <consortium name="US DOE Joint Genome Institute (JGI-PGF)"/>
            <person name="Sucgang R."/>
            <person name="Kuo A."/>
            <person name="Tian X."/>
            <person name="Salerno W."/>
            <person name="Parikh A."/>
            <person name="Feasley C.L."/>
            <person name="Dalin E."/>
            <person name="Tu H."/>
            <person name="Huang E."/>
            <person name="Barry K."/>
            <person name="Lindquist E."/>
            <person name="Shapiro H."/>
            <person name="Bruce D."/>
            <person name="Schmutz J."/>
            <person name="Salamov A."/>
            <person name="Fey P."/>
            <person name="Gaudet P."/>
            <person name="Anjard C."/>
            <person name="Babu M.M."/>
            <person name="Basu S."/>
            <person name="Bushmanova Y."/>
            <person name="van der Wel H."/>
            <person name="Katoh-Kurasawa M."/>
            <person name="Dinh C."/>
            <person name="Coutinho P.M."/>
            <person name="Saito T."/>
            <person name="Elias M."/>
            <person name="Schaap P."/>
            <person name="Kay R.R."/>
            <person name="Henrissat B."/>
            <person name="Eichinger L."/>
            <person name="Rivero F."/>
            <person name="Putnam N.H."/>
            <person name="West C.M."/>
            <person name="Loomis W.F."/>
            <person name="Chisholm R.L."/>
            <person name="Shaulsky G."/>
            <person name="Strassmann J.E."/>
            <person name="Queller D.C."/>
            <person name="Kuspa A."/>
            <person name="Grigoriev I.V."/>
        </authorList>
    </citation>
    <scope>NUCLEOTIDE SEQUENCE [LARGE SCALE GENOMIC DNA]</scope>
    <source>
        <strain evidence="4">QSDP1</strain>
    </source>
</reference>
<dbReference type="KEGG" id="dpp:DICPUDRAFT_99860"/>